<keyword evidence="2" id="KW-0472">Membrane</keyword>
<organism evidence="4 5">
    <name type="scientific">Neptunomonas antarctica</name>
    <dbReference type="NCBI Taxonomy" id="619304"/>
    <lineage>
        <taxon>Bacteria</taxon>
        <taxon>Pseudomonadati</taxon>
        <taxon>Pseudomonadota</taxon>
        <taxon>Gammaproteobacteria</taxon>
        <taxon>Oceanospirillales</taxon>
        <taxon>Oceanospirillaceae</taxon>
        <taxon>Neptunomonas</taxon>
    </lineage>
</organism>
<evidence type="ECO:0000259" key="3">
    <source>
        <dbReference type="Pfam" id="PF09925"/>
    </source>
</evidence>
<name>A0A1N7L4R1_9GAMM</name>
<feature type="transmembrane region" description="Helical" evidence="2">
    <location>
        <begin position="181"/>
        <end position="202"/>
    </location>
</feature>
<dbReference type="RefSeq" id="WP_054340570.1">
    <property type="nucleotide sequence ID" value="NZ_FTOE01000003.1"/>
</dbReference>
<proteinExistence type="predicted"/>
<protein>
    <submittedName>
        <fullName evidence="4">Predicted membrane protein</fullName>
    </submittedName>
</protein>
<evidence type="ECO:0000313" key="5">
    <source>
        <dbReference type="Proteomes" id="UP000185999"/>
    </source>
</evidence>
<accession>A0A1N7L4R1</accession>
<evidence type="ECO:0000313" key="4">
    <source>
        <dbReference type="EMBL" id="SIS68771.1"/>
    </source>
</evidence>
<feature type="domain" description="DUF2157" evidence="3">
    <location>
        <begin position="10"/>
        <end position="150"/>
    </location>
</feature>
<dbReference type="STRING" id="619304.SAMN05421760_103229"/>
<feature type="transmembrane region" description="Helical" evidence="2">
    <location>
        <begin position="289"/>
        <end position="307"/>
    </location>
</feature>
<dbReference type="EMBL" id="FTOE01000003">
    <property type="protein sequence ID" value="SIS68771.1"/>
    <property type="molecule type" value="Genomic_DNA"/>
</dbReference>
<feature type="transmembrane region" description="Helical" evidence="2">
    <location>
        <begin position="100"/>
        <end position="120"/>
    </location>
</feature>
<evidence type="ECO:0000256" key="1">
    <source>
        <dbReference type="SAM" id="MobiDB-lite"/>
    </source>
</evidence>
<feature type="transmembrane region" description="Helical" evidence="2">
    <location>
        <begin position="44"/>
        <end position="65"/>
    </location>
</feature>
<dbReference type="Pfam" id="PF09925">
    <property type="entry name" value="DUF2157"/>
    <property type="match status" value="1"/>
</dbReference>
<keyword evidence="2" id="KW-0812">Transmembrane</keyword>
<feature type="transmembrane region" description="Helical" evidence="2">
    <location>
        <begin position="230"/>
        <end position="248"/>
    </location>
</feature>
<evidence type="ECO:0000256" key="2">
    <source>
        <dbReference type="SAM" id="Phobius"/>
    </source>
</evidence>
<reference evidence="5" key="1">
    <citation type="submission" date="2017-01" db="EMBL/GenBank/DDBJ databases">
        <authorList>
            <person name="Varghese N."/>
            <person name="Submissions S."/>
        </authorList>
    </citation>
    <scope>NUCLEOTIDE SEQUENCE [LARGE SCALE GENOMIC DNA]</scope>
    <source>
        <strain evidence="5">DSM 22306</strain>
    </source>
</reference>
<feature type="transmembrane region" description="Helical" evidence="2">
    <location>
        <begin position="319"/>
        <end position="338"/>
    </location>
</feature>
<dbReference type="InterPro" id="IPR018677">
    <property type="entry name" value="DUF2157"/>
</dbReference>
<keyword evidence="2" id="KW-1133">Transmembrane helix</keyword>
<feature type="transmembrane region" description="Helical" evidence="2">
    <location>
        <begin position="260"/>
        <end position="282"/>
    </location>
</feature>
<dbReference type="Proteomes" id="UP000185999">
    <property type="component" value="Unassembled WGS sequence"/>
</dbReference>
<dbReference type="AlphaFoldDB" id="A0A1N7L4R1"/>
<dbReference type="OrthoDB" id="327621at2"/>
<keyword evidence="5" id="KW-1185">Reference proteome</keyword>
<feature type="transmembrane region" description="Helical" evidence="2">
    <location>
        <begin position="126"/>
        <end position="143"/>
    </location>
</feature>
<gene>
    <name evidence="4" type="ORF">SAMN05421760_103229</name>
</gene>
<feature type="transmembrane region" description="Helical" evidence="2">
    <location>
        <begin position="71"/>
        <end position="88"/>
    </location>
</feature>
<feature type="transmembrane region" description="Helical" evidence="2">
    <location>
        <begin position="150"/>
        <end position="175"/>
    </location>
</feature>
<sequence>MTDNRKLILSWAEQGLLKGDVEDALAATDSRPAKQEWFDFISQFLLWSGAVAITVGMIFFFAFNWDAMGRFVKFGLLETFMLLAALIYSRLEYQRTSSTVSLLGMTLLTGALLALTGQTYQTGADPWELFAVWAALMTPWALIGRSSTLWLLWIGLVNLALLLYLNTFHGVFGLLFREEEWLWAFLAVNTGFIAFFEVLAYLGSGHNNSGKTFKAVAWPIALANRQAAQVSVLIAGFSVTWLAIITIFDSSYSNRNNSSYNYSEVLGLPVYVVWIAAVFYLYRYRILDVVLLSGGVLSGIIVSTFLLGRMLEDSLDDGAFLLISMAIIGLSAAGGIWLKKLAKEQRASQQTIQPQEAQTPKALQQSEKS</sequence>
<feature type="region of interest" description="Disordered" evidence="1">
    <location>
        <begin position="349"/>
        <end position="369"/>
    </location>
</feature>